<comment type="caution">
    <text evidence="1">The sequence shown here is derived from an EMBL/GenBank/DDBJ whole genome shotgun (WGS) entry which is preliminary data.</text>
</comment>
<dbReference type="Pfam" id="PF10800">
    <property type="entry name" value="DUF2528"/>
    <property type="match status" value="1"/>
</dbReference>
<organism evidence="1 2">
    <name type="scientific">Pectobacterium polaris</name>
    <dbReference type="NCBI Taxonomy" id="2042057"/>
    <lineage>
        <taxon>Bacteria</taxon>
        <taxon>Pseudomonadati</taxon>
        <taxon>Pseudomonadota</taxon>
        <taxon>Gammaproteobacteria</taxon>
        <taxon>Enterobacterales</taxon>
        <taxon>Pectobacteriaceae</taxon>
        <taxon>Pectobacterium</taxon>
    </lineage>
</organism>
<dbReference type="Proteomes" id="UP000696310">
    <property type="component" value="Unassembled WGS sequence"/>
</dbReference>
<gene>
    <name evidence="1" type="ORF">IM880_13045</name>
</gene>
<dbReference type="InterPro" id="IPR024252">
    <property type="entry name" value="DUF2528"/>
</dbReference>
<reference evidence="1" key="1">
    <citation type="journal article" date="2021" name="bioRxiv">
        <title>Identification of Pectobacterium species isolated from the soft rot of tetecho (Neobuxbaumia tetetzo), a columnar cactus, and associated metagenomics.</title>
        <authorList>
            <person name="Vargas-Peralta D."/>
            <person name="Narvaez-Barragan D.A."/>
            <person name="de Sandozequi A."/>
            <person name="Romero-Gutierrez M.F."/>
            <person name="Segovia L."/>
            <person name="Martinez-Anaya C."/>
            <person name="Alcaraz L.D."/>
            <person name="de la Torre Almaraz R."/>
        </authorList>
    </citation>
    <scope>NUCLEOTIDE SEQUENCE</scope>
    <source>
        <strain evidence="1">A3</strain>
    </source>
</reference>
<name>A0AAW4P1G6_9GAMM</name>
<reference evidence="1" key="2">
    <citation type="submission" date="2021-01" db="EMBL/GenBank/DDBJ databases">
        <authorList>
            <person name="Vargas Peralta D."/>
        </authorList>
    </citation>
    <scope>NUCLEOTIDE SEQUENCE</scope>
    <source>
        <strain evidence="1">A3</strain>
    </source>
</reference>
<evidence type="ECO:0000313" key="1">
    <source>
        <dbReference type="EMBL" id="MBW5893142.1"/>
    </source>
</evidence>
<accession>A0AAW4P1G6</accession>
<sequence length="119" mass="13447">MADVKRYGVNWFGELDLVVEVDHDVVTNDTLVEINTFWSESSDRLRDADGDVLIAVLKMLAQRCFQLTTAHGYNVQGLVLEFETIEGWPRMDGSEGFKIIDCDELIFCKADISVSDVIE</sequence>
<protein>
    <submittedName>
        <fullName evidence="1">DUF2528 family protein</fullName>
    </submittedName>
</protein>
<dbReference type="AlphaFoldDB" id="A0AAW4P1G6"/>
<dbReference type="RefSeq" id="WP_219679938.1">
    <property type="nucleotide sequence ID" value="NZ_JAESHX010000059.1"/>
</dbReference>
<dbReference type="EMBL" id="JAESHX010000059">
    <property type="protein sequence ID" value="MBW5893142.1"/>
    <property type="molecule type" value="Genomic_DNA"/>
</dbReference>
<proteinExistence type="predicted"/>
<evidence type="ECO:0000313" key="2">
    <source>
        <dbReference type="Proteomes" id="UP000696310"/>
    </source>
</evidence>